<name>A0AAN7B2K0_9PEZI</name>
<dbReference type="PANTHER" id="PTHR23020">
    <property type="entry name" value="UNCHARACTERIZED NUCLEAR HORMONE RECEPTOR-RELATED"/>
    <property type="match status" value="1"/>
</dbReference>
<dbReference type="AlphaFoldDB" id="A0AAN7B2K0"/>
<dbReference type="InterPro" id="IPR015897">
    <property type="entry name" value="CHK_kinase-like"/>
</dbReference>
<dbReference type="PANTHER" id="PTHR23020:SF41">
    <property type="entry name" value="AMINOGLYCOSIDE PHOSPHOTRANSFERASE DOMAIN-CONTAINING PROTEIN"/>
    <property type="match status" value="1"/>
</dbReference>
<organism evidence="2 3">
    <name type="scientific">Rhypophila decipiens</name>
    <dbReference type="NCBI Taxonomy" id="261697"/>
    <lineage>
        <taxon>Eukaryota</taxon>
        <taxon>Fungi</taxon>
        <taxon>Dikarya</taxon>
        <taxon>Ascomycota</taxon>
        <taxon>Pezizomycotina</taxon>
        <taxon>Sordariomycetes</taxon>
        <taxon>Sordariomycetidae</taxon>
        <taxon>Sordariales</taxon>
        <taxon>Naviculisporaceae</taxon>
        <taxon>Rhypophila</taxon>
    </lineage>
</organism>
<sequence>MTASQNLVPPATVPVPTKPEEINAAWLSSVLGQAVTAVEIIKILPGTATKVLISVTYAHPRSLNGNHGGPTDLPTRFCIKGGLDPNMLAAIPWIQTLYDREVSFYTHLSDIFAKAGAPEIPKCYWAGNGLLVLQDLSSSSSCSMSFGTPLSPTSLGAVMSGVEQLAALHAKTWNGETPSWLVGQERHYDMAIMSMARNYEAVVCGKDRPVVPESLKDQTRMHRVLGKYLVRYQGRYKSLLHGDAHVSNTYLLHDGRGEKTTRFLDWQMVHIGSPFRDVAYFVVGAMDVESRRENEWMVVGHYLDCLERFGGPRLRLGTEQDDMDGVREEYKCGILAGLGPIVCPYEMQPREWVFAMAERYATALDDHKVLDLVEGL</sequence>
<evidence type="ECO:0000313" key="3">
    <source>
        <dbReference type="Proteomes" id="UP001301769"/>
    </source>
</evidence>
<dbReference type="InterPro" id="IPR011009">
    <property type="entry name" value="Kinase-like_dom_sf"/>
</dbReference>
<dbReference type="SUPFAM" id="SSF56112">
    <property type="entry name" value="Protein kinase-like (PK-like)"/>
    <property type="match status" value="1"/>
</dbReference>
<dbReference type="InterPro" id="IPR052961">
    <property type="entry name" value="Oxido-Kinase-like_Enzymes"/>
</dbReference>
<reference evidence="2" key="1">
    <citation type="journal article" date="2023" name="Mol. Phylogenet. Evol.">
        <title>Genome-scale phylogeny and comparative genomics of the fungal order Sordariales.</title>
        <authorList>
            <person name="Hensen N."/>
            <person name="Bonometti L."/>
            <person name="Westerberg I."/>
            <person name="Brannstrom I.O."/>
            <person name="Guillou S."/>
            <person name="Cros-Aarteil S."/>
            <person name="Calhoun S."/>
            <person name="Haridas S."/>
            <person name="Kuo A."/>
            <person name="Mondo S."/>
            <person name="Pangilinan J."/>
            <person name="Riley R."/>
            <person name="LaButti K."/>
            <person name="Andreopoulos B."/>
            <person name="Lipzen A."/>
            <person name="Chen C."/>
            <person name="Yan M."/>
            <person name="Daum C."/>
            <person name="Ng V."/>
            <person name="Clum A."/>
            <person name="Steindorff A."/>
            <person name="Ohm R.A."/>
            <person name="Martin F."/>
            <person name="Silar P."/>
            <person name="Natvig D.O."/>
            <person name="Lalanne C."/>
            <person name="Gautier V."/>
            <person name="Ament-Velasquez S.L."/>
            <person name="Kruys A."/>
            <person name="Hutchinson M.I."/>
            <person name="Powell A.J."/>
            <person name="Barry K."/>
            <person name="Miller A.N."/>
            <person name="Grigoriev I.V."/>
            <person name="Debuchy R."/>
            <person name="Gladieux P."/>
            <person name="Hiltunen Thoren M."/>
            <person name="Johannesson H."/>
        </authorList>
    </citation>
    <scope>NUCLEOTIDE SEQUENCE</scope>
    <source>
        <strain evidence="2">PSN293</strain>
    </source>
</reference>
<dbReference type="Pfam" id="PF02958">
    <property type="entry name" value="EcKL"/>
    <property type="match status" value="1"/>
</dbReference>
<proteinExistence type="predicted"/>
<feature type="domain" description="CHK kinase-like" evidence="1">
    <location>
        <begin position="131"/>
        <end position="312"/>
    </location>
</feature>
<evidence type="ECO:0000313" key="2">
    <source>
        <dbReference type="EMBL" id="KAK4207939.1"/>
    </source>
</evidence>
<dbReference type="EMBL" id="MU858266">
    <property type="protein sequence ID" value="KAK4207939.1"/>
    <property type="molecule type" value="Genomic_DNA"/>
</dbReference>
<keyword evidence="3" id="KW-1185">Reference proteome</keyword>
<protein>
    <submittedName>
        <fullName evidence="2">Aminoglycoside phosphotransferase</fullName>
    </submittedName>
</protein>
<reference evidence="2" key="2">
    <citation type="submission" date="2023-05" db="EMBL/GenBank/DDBJ databases">
        <authorList>
            <consortium name="Lawrence Berkeley National Laboratory"/>
            <person name="Steindorff A."/>
            <person name="Hensen N."/>
            <person name="Bonometti L."/>
            <person name="Westerberg I."/>
            <person name="Brannstrom I.O."/>
            <person name="Guillou S."/>
            <person name="Cros-Aarteil S."/>
            <person name="Calhoun S."/>
            <person name="Haridas S."/>
            <person name="Kuo A."/>
            <person name="Mondo S."/>
            <person name="Pangilinan J."/>
            <person name="Riley R."/>
            <person name="Labutti K."/>
            <person name="Andreopoulos B."/>
            <person name="Lipzen A."/>
            <person name="Chen C."/>
            <person name="Yanf M."/>
            <person name="Daum C."/>
            <person name="Ng V."/>
            <person name="Clum A."/>
            <person name="Ohm R."/>
            <person name="Martin F."/>
            <person name="Silar P."/>
            <person name="Natvig D."/>
            <person name="Lalanne C."/>
            <person name="Gautier V."/>
            <person name="Ament-Velasquez S.L."/>
            <person name="Kruys A."/>
            <person name="Hutchinson M.I."/>
            <person name="Powell A.J."/>
            <person name="Barry K."/>
            <person name="Miller A.N."/>
            <person name="Grigoriev I.V."/>
            <person name="Debuchy R."/>
            <person name="Gladieux P."/>
            <person name="Thoren M.H."/>
            <person name="Johannesson H."/>
        </authorList>
    </citation>
    <scope>NUCLEOTIDE SEQUENCE</scope>
    <source>
        <strain evidence="2">PSN293</strain>
    </source>
</reference>
<dbReference type="Gene3D" id="3.90.1200.10">
    <property type="match status" value="1"/>
</dbReference>
<accession>A0AAN7B2K0</accession>
<dbReference type="SMART" id="SM00587">
    <property type="entry name" value="CHK"/>
    <property type="match status" value="1"/>
</dbReference>
<comment type="caution">
    <text evidence="2">The sequence shown here is derived from an EMBL/GenBank/DDBJ whole genome shotgun (WGS) entry which is preliminary data.</text>
</comment>
<dbReference type="Proteomes" id="UP001301769">
    <property type="component" value="Unassembled WGS sequence"/>
</dbReference>
<evidence type="ECO:0000259" key="1">
    <source>
        <dbReference type="SMART" id="SM00587"/>
    </source>
</evidence>
<gene>
    <name evidence="2" type="ORF">QBC37DRAFT_297687</name>
</gene>
<dbReference type="InterPro" id="IPR004119">
    <property type="entry name" value="EcKL"/>
</dbReference>